<protein>
    <submittedName>
        <fullName evidence="2">Uncharacterized protein</fullName>
    </submittedName>
</protein>
<evidence type="ECO:0000256" key="1">
    <source>
        <dbReference type="SAM" id="MobiDB-lite"/>
    </source>
</evidence>
<gene>
    <name evidence="2" type="ORF">Fot_36972</name>
</gene>
<evidence type="ECO:0000313" key="2">
    <source>
        <dbReference type="EMBL" id="KAL2503124.1"/>
    </source>
</evidence>
<proteinExistence type="predicted"/>
<evidence type="ECO:0000313" key="3">
    <source>
        <dbReference type="Proteomes" id="UP001604277"/>
    </source>
</evidence>
<sequence>MAAKGGGTDQLFEDIKNRVFLVEEEEERFVKSSKALFLRGSNERNKNTRFKMIKNDDGLVNHFEQSASRSRPVQRTSFPSQQSAPLSATLSAACSRIQSLAYIIESLKIKNDKISHSDPTYMSSPE</sequence>
<reference evidence="3" key="1">
    <citation type="submission" date="2024-07" db="EMBL/GenBank/DDBJ databases">
        <title>Two chromosome-level genome assemblies of Korean endemic species Abeliophyllum distichum and Forsythia ovata (Oleaceae).</title>
        <authorList>
            <person name="Jang H."/>
        </authorList>
    </citation>
    <scope>NUCLEOTIDE SEQUENCE [LARGE SCALE GENOMIC DNA]</scope>
</reference>
<dbReference type="EMBL" id="JBFOLJ010000010">
    <property type="protein sequence ID" value="KAL2503124.1"/>
    <property type="molecule type" value="Genomic_DNA"/>
</dbReference>
<accession>A0ABD1STH9</accession>
<feature type="region of interest" description="Disordered" evidence="1">
    <location>
        <begin position="65"/>
        <end position="84"/>
    </location>
</feature>
<name>A0ABD1STH9_9LAMI</name>
<comment type="caution">
    <text evidence="2">The sequence shown here is derived from an EMBL/GenBank/DDBJ whole genome shotgun (WGS) entry which is preliminary data.</text>
</comment>
<keyword evidence="3" id="KW-1185">Reference proteome</keyword>
<dbReference type="Proteomes" id="UP001604277">
    <property type="component" value="Unassembled WGS sequence"/>
</dbReference>
<organism evidence="2 3">
    <name type="scientific">Forsythia ovata</name>
    <dbReference type="NCBI Taxonomy" id="205694"/>
    <lineage>
        <taxon>Eukaryota</taxon>
        <taxon>Viridiplantae</taxon>
        <taxon>Streptophyta</taxon>
        <taxon>Embryophyta</taxon>
        <taxon>Tracheophyta</taxon>
        <taxon>Spermatophyta</taxon>
        <taxon>Magnoliopsida</taxon>
        <taxon>eudicotyledons</taxon>
        <taxon>Gunneridae</taxon>
        <taxon>Pentapetalae</taxon>
        <taxon>asterids</taxon>
        <taxon>lamiids</taxon>
        <taxon>Lamiales</taxon>
        <taxon>Oleaceae</taxon>
        <taxon>Forsythieae</taxon>
        <taxon>Forsythia</taxon>
    </lineage>
</organism>
<dbReference type="AlphaFoldDB" id="A0ABD1STH9"/>